<comment type="caution">
    <text evidence="2">The sequence shown here is derived from an EMBL/GenBank/DDBJ whole genome shotgun (WGS) entry which is preliminary data.</text>
</comment>
<dbReference type="AlphaFoldDB" id="A0AAD7S542"/>
<name>A0AAD7S542_9TELE</name>
<protein>
    <submittedName>
        <fullName evidence="2">Uncharacterized protein</fullName>
    </submittedName>
</protein>
<dbReference type="Proteomes" id="UP001221898">
    <property type="component" value="Unassembled WGS sequence"/>
</dbReference>
<accession>A0AAD7S542</accession>
<keyword evidence="3" id="KW-1185">Reference proteome</keyword>
<dbReference type="PANTHER" id="PTHR38564">
    <property type="entry name" value="SI:CH73-250A16.5-RELATED"/>
    <property type="match status" value="1"/>
</dbReference>
<dbReference type="EMBL" id="JAINUG010000109">
    <property type="protein sequence ID" value="KAJ8396137.1"/>
    <property type="molecule type" value="Genomic_DNA"/>
</dbReference>
<evidence type="ECO:0000313" key="2">
    <source>
        <dbReference type="EMBL" id="KAJ8396137.1"/>
    </source>
</evidence>
<dbReference type="PANTHER" id="PTHR38564:SF2">
    <property type="entry name" value="WU:FC46H12 PRECURSOR"/>
    <property type="match status" value="1"/>
</dbReference>
<feature type="chain" id="PRO_5041922828" evidence="1">
    <location>
        <begin position="22"/>
        <end position="164"/>
    </location>
</feature>
<reference evidence="2" key="1">
    <citation type="journal article" date="2023" name="Science">
        <title>Genome structures resolve the early diversification of teleost fishes.</title>
        <authorList>
            <person name="Parey E."/>
            <person name="Louis A."/>
            <person name="Montfort J."/>
            <person name="Bouchez O."/>
            <person name="Roques C."/>
            <person name="Iampietro C."/>
            <person name="Lluch J."/>
            <person name="Castinel A."/>
            <person name="Donnadieu C."/>
            <person name="Desvignes T."/>
            <person name="Floi Bucao C."/>
            <person name="Jouanno E."/>
            <person name="Wen M."/>
            <person name="Mejri S."/>
            <person name="Dirks R."/>
            <person name="Jansen H."/>
            <person name="Henkel C."/>
            <person name="Chen W.J."/>
            <person name="Zahm M."/>
            <person name="Cabau C."/>
            <person name="Klopp C."/>
            <person name="Thompson A.W."/>
            <person name="Robinson-Rechavi M."/>
            <person name="Braasch I."/>
            <person name="Lecointre G."/>
            <person name="Bobe J."/>
            <person name="Postlethwait J.H."/>
            <person name="Berthelot C."/>
            <person name="Roest Crollius H."/>
            <person name="Guiguen Y."/>
        </authorList>
    </citation>
    <scope>NUCLEOTIDE SEQUENCE</scope>
    <source>
        <strain evidence="2">NC1722</strain>
    </source>
</reference>
<evidence type="ECO:0000256" key="1">
    <source>
        <dbReference type="SAM" id="SignalP"/>
    </source>
</evidence>
<feature type="signal peptide" evidence="1">
    <location>
        <begin position="1"/>
        <end position="21"/>
    </location>
</feature>
<organism evidence="2 3">
    <name type="scientific">Aldrovandia affinis</name>
    <dbReference type="NCBI Taxonomy" id="143900"/>
    <lineage>
        <taxon>Eukaryota</taxon>
        <taxon>Metazoa</taxon>
        <taxon>Chordata</taxon>
        <taxon>Craniata</taxon>
        <taxon>Vertebrata</taxon>
        <taxon>Euteleostomi</taxon>
        <taxon>Actinopterygii</taxon>
        <taxon>Neopterygii</taxon>
        <taxon>Teleostei</taxon>
        <taxon>Notacanthiformes</taxon>
        <taxon>Halosauridae</taxon>
        <taxon>Aldrovandia</taxon>
    </lineage>
</organism>
<gene>
    <name evidence="2" type="ORF">AAFF_G00022100</name>
</gene>
<evidence type="ECO:0000313" key="3">
    <source>
        <dbReference type="Proteomes" id="UP001221898"/>
    </source>
</evidence>
<proteinExistence type="predicted"/>
<keyword evidence="1" id="KW-0732">Signal</keyword>
<sequence length="164" mass="18385">MQGKFWFLATLVLGTCAFFAAQPLHAQCKVIWVLKVPCLKVEEALVNQIQQWTTSAGCVTEGEKCQYELISANHTQIIAKHTTALDRNVDIMHFYLKSDILNLNCRLVGISASQNLERVHDNGTNYCNIYNLVDGSGLTSVPEFKEISNDWMCTQRSIANCTLV</sequence>